<comment type="similarity">
    <text evidence="4">Belongs to the zinc-containing alcohol dehydrogenase family.</text>
</comment>
<accession>A0A8J8MPE3</accession>
<dbReference type="KEGG" id="vpy:HZI73_22830"/>
<dbReference type="Proteomes" id="UP000683246">
    <property type="component" value="Chromosome"/>
</dbReference>
<evidence type="ECO:0000259" key="5">
    <source>
        <dbReference type="SMART" id="SM00829"/>
    </source>
</evidence>
<dbReference type="InterPro" id="IPR050129">
    <property type="entry name" value="Zn_alcohol_dh"/>
</dbReference>
<dbReference type="PANTHER" id="PTHR43401">
    <property type="entry name" value="L-THREONINE 3-DEHYDROGENASE"/>
    <property type="match status" value="1"/>
</dbReference>
<dbReference type="Pfam" id="PF00107">
    <property type="entry name" value="ADH_zinc_N"/>
    <property type="match status" value="1"/>
</dbReference>
<keyword evidence="2 4" id="KW-0862">Zinc</keyword>
<dbReference type="PANTHER" id="PTHR43401:SF2">
    <property type="entry name" value="L-THREONINE 3-DEHYDROGENASE"/>
    <property type="match status" value="1"/>
</dbReference>
<keyword evidence="1 4" id="KW-0479">Metal-binding</keyword>
<feature type="domain" description="Enoyl reductase (ER)" evidence="5">
    <location>
        <begin position="8"/>
        <end position="343"/>
    </location>
</feature>
<sequence length="345" mass="37992">MKAAVLYAQKDIRIEEIEKPTIQDHEVLIKVKASGVCGSDIPRVLGTASHYYPNVFGHEFSGEVVEIGTEVTHVKAGDKVSVAPLKPCLTCEDCLSGNHALCKQYSFIGSREYGAWAEYVKAPAINVVKLPDTVSYIQGSFLEPVTVALHGLFVMDFKPMTRVAITGMGTIGLLTLQCAKIMGAKEITVFDIDDERLKVAKELGANYVINTKTDDIHEKVKDYTDGKGFEMVLETAGVPFTEMLCLEIAANKGSVMYIGTPHVAFTIEPKQFEYMNRKELTLRGSWMSYSAPYPGKEWTLGAHYLGTGQIKVEKLIDRVIPIEEIGAAFEAIEAKEVSGKIIMEL</sequence>
<dbReference type="PROSITE" id="PS00059">
    <property type="entry name" value="ADH_ZINC"/>
    <property type="match status" value="1"/>
</dbReference>
<dbReference type="CDD" id="cd08236">
    <property type="entry name" value="sugar_DH"/>
    <property type="match status" value="1"/>
</dbReference>
<evidence type="ECO:0000256" key="4">
    <source>
        <dbReference type="RuleBase" id="RU361277"/>
    </source>
</evidence>
<organism evidence="6 7">
    <name type="scientific">Vallitalea pronyensis</name>
    <dbReference type="NCBI Taxonomy" id="1348613"/>
    <lineage>
        <taxon>Bacteria</taxon>
        <taxon>Bacillati</taxon>
        <taxon>Bacillota</taxon>
        <taxon>Clostridia</taxon>
        <taxon>Lachnospirales</taxon>
        <taxon>Vallitaleaceae</taxon>
        <taxon>Vallitalea</taxon>
    </lineage>
</organism>
<dbReference type="GO" id="GO:0016491">
    <property type="term" value="F:oxidoreductase activity"/>
    <property type="evidence" value="ECO:0007669"/>
    <property type="project" value="UniProtKB-KW"/>
</dbReference>
<proteinExistence type="inferred from homology"/>
<dbReference type="Gene3D" id="3.40.50.720">
    <property type="entry name" value="NAD(P)-binding Rossmann-like Domain"/>
    <property type="match status" value="1"/>
</dbReference>
<keyword evidence="7" id="KW-1185">Reference proteome</keyword>
<dbReference type="SUPFAM" id="SSF50129">
    <property type="entry name" value="GroES-like"/>
    <property type="match status" value="1"/>
</dbReference>
<dbReference type="InterPro" id="IPR002328">
    <property type="entry name" value="ADH_Zn_CS"/>
</dbReference>
<comment type="cofactor">
    <cofactor evidence="4">
        <name>Zn(2+)</name>
        <dbReference type="ChEBI" id="CHEBI:29105"/>
    </cofactor>
</comment>
<dbReference type="InterPro" id="IPR013154">
    <property type="entry name" value="ADH-like_N"/>
</dbReference>
<gene>
    <name evidence="6" type="ORF">HZI73_22830</name>
</gene>
<dbReference type="SUPFAM" id="SSF51735">
    <property type="entry name" value="NAD(P)-binding Rossmann-fold domains"/>
    <property type="match status" value="1"/>
</dbReference>
<evidence type="ECO:0000256" key="1">
    <source>
        <dbReference type="ARBA" id="ARBA00022723"/>
    </source>
</evidence>
<dbReference type="AlphaFoldDB" id="A0A8J8MPE3"/>
<evidence type="ECO:0000313" key="7">
    <source>
        <dbReference type="Proteomes" id="UP000683246"/>
    </source>
</evidence>
<dbReference type="Gene3D" id="3.90.180.10">
    <property type="entry name" value="Medium-chain alcohol dehydrogenases, catalytic domain"/>
    <property type="match status" value="1"/>
</dbReference>
<dbReference type="InterPro" id="IPR020843">
    <property type="entry name" value="ER"/>
</dbReference>
<evidence type="ECO:0000256" key="2">
    <source>
        <dbReference type="ARBA" id="ARBA00022833"/>
    </source>
</evidence>
<dbReference type="InterPro" id="IPR036291">
    <property type="entry name" value="NAD(P)-bd_dom_sf"/>
</dbReference>
<dbReference type="InterPro" id="IPR011032">
    <property type="entry name" value="GroES-like_sf"/>
</dbReference>
<name>A0A8J8MPE3_9FIRM</name>
<dbReference type="EMBL" id="CP058649">
    <property type="protein sequence ID" value="QUI24948.1"/>
    <property type="molecule type" value="Genomic_DNA"/>
</dbReference>
<dbReference type="InterPro" id="IPR013149">
    <property type="entry name" value="ADH-like_C"/>
</dbReference>
<dbReference type="RefSeq" id="WP_212695648.1">
    <property type="nucleotide sequence ID" value="NZ_CP058649.1"/>
</dbReference>
<keyword evidence="3" id="KW-0560">Oxidoreductase</keyword>
<dbReference type="Pfam" id="PF08240">
    <property type="entry name" value="ADH_N"/>
    <property type="match status" value="1"/>
</dbReference>
<protein>
    <submittedName>
        <fullName evidence="6">Galactitol-1-phosphate 5-dehydrogenase</fullName>
    </submittedName>
</protein>
<reference evidence="6" key="1">
    <citation type="submission" date="2020-07" db="EMBL/GenBank/DDBJ databases">
        <title>Vallitalea pronyensis genome.</title>
        <authorList>
            <person name="Postec A."/>
        </authorList>
    </citation>
    <scope>NUCLEOTIDE SEQUENCE</scope>
    <source>
        <strain evidence="6">FatNI3</strain>
    </source>
</reference>
<evidence type="ECO:0000256" key="3">
    <source>
        <dbReference type="ARBA" id="ARBA00023002"/>
    </source>
</evidence>
<dbReference type="SMART" id="SM00829">
    <property type="entry name" value="PKS_ER"/>
    <property type="match status" value="1"/>
</dbReference>
<evidence type="ECO:0000313" key="6">
    <source>
        <dbReference type="EMBL" id="QUI24948.1"/>
    </source>
</evidence>
<dbReference type="GO" id="GO:0008270">
    <property type="term" value="F:zinc ion binding"/>
    <property type="evidence" value="ECO:0007669"/>
    <property type="project" value="InterPro"/>
</dbReference>